<name>A0A371HNA2_MUCPR</name>
<dbReference type="AlphaFoldDB" id="A0A371HNA2"/>
<evidence type="ECO:0000313" key="2">
    <source>
        <dbReference type="Proteomes" id="UP000257109"/>
    </source>
</evidence>
<dbReference type="EMBL" id="QJKJ01002132">
    <property type="protein sequence ID" value="RDY04182.1"/>
    <property type="molecule type" value="Genomic_DNA"/>
</dbReference>
<gene>
    <name evidence="1" type="ORF">CR513_12137</name>
</gene>
<keyword evidence="2" id="KW-1185">Reference proteome</keyword>
<proteinExistence type="predicted"/>
<organism evidence="1 2">
    <name type="scientific">Mucuna pruriens</name>
    <name type="common">Velvet bean</name>
    <name type="synonym">Dolichos pruriens</name>
    <dbReference type="NCBI Taxonomy" id="157652"/>
    <lineage>
        <taxon>Eukaryota</taxon>
        <taxon>Viridiplantae</taxon>
        <taxon>Streptophyta</taxon>
        <taxon>Embryophyta</taxon>
        <taxon>Tracheophyta</taxon>
        <taxon>Spermatophyta</taxon>
        <taxon>Magnoliopsida</taxon>
        <taxon>eudicotyledons</taxon>
        <taxon>Gunneridae</taxon>
        <taxon>Pentapetalae</taxon>
        <taxon>rosids</taxon>
        <taxon>fabids</taxon>
        <taxon>Fabales</taxon>
        <taxon>Fabaceae</taxon>
        <taxon>Papilionoideae</taxon>
        <taxon>50 kb inversion clade</taxon>
        <taxon>NPAAA clade</taxon>
        <taxon>indigoferoid/millettioid clade</taxon>
        <taxon>Phaseoleae</taxon>
        <taxon>Mucuna</taxon>
    </lineage>
</organism>
<feature type="non-terminal residue" evidence="1">
    <location>
        <position position="1"/>
    </location>
</feature>
<reference evidence="1" key="1">
    <citation type="submission" date="2018-05" db="EMBL/GenBank/DDBJ databases">
        <title>Draft genome of Mucuna pruriens seed.</title>
        <authorList>
            <person name="Nnadi N.E."/>
            <person name="Vos R."/>
            <person name="Hasami M.H."/>
            <person name="Devisetty U.K."/>
            <person name="Aguiy J.C."/>
        </authorList>
    </citation>
    <scope>NUCLEOTIDE SEQUENCE [LARGE SCALE GENOMIC DNA]</scope>
    <source>
        <strain evidence="1">JCA_2017</strain>
    </source>
</reference>
<comment type="caution">
    <text evidence="1">The sequence shown here is derived from an EMBL/GenBank/DDBJ whole genome shotgun (WGS) entry which is preliminary data.</text>
</comment>
<sequence>MEAKERHGMVEERHMKALKATKEREEELCHKLAVVKALVEKLRGVAALLATPNTQAFWA</sequence>
<dbReference type="Proteomes" id="UP000257109">
    <property type="component" value="Unassembled WGS sequence"/>
</dbReference>
<evidence type="ECO:0000313" key="1">
    <source>
        <dbReference type="EMBL" id="RDY04182.1"/>
    </source>
</evidence>
<accession>A0A371HNA2</accession>
<protein>
    <submittedName>
        <fullName evidence="1">Uncharacterized protein</fullName>
    </submittedName>
</protein>